<dbReference type="Pfam" id="PF03772">
    <property type="entry name" value="Competence"/>
    <property type="match status" value="1"/>
</dbReference>
<feature type="transmembrane region" description="Helical" evidence="7">
    <location>
        <begin position="493"/>
        <end position="515"/>
    </location>
</feature>
<feature type="transmembrane region" description="Helical" evidence="7">
    <location>
        <begin position="63"/>
        <end position="86"/>
    </location>
</feature>
<evidence type="ECO:0000256" key="1">
    <source>
        <dbReference type="ARBA" id="ARBA00004651"/>
    </source>
</evidence>
<dbReference type="AlphaFoldDB" id="A0A261F0T9"/>
<keyword evidence="2" id="KW-1003">Cell membrane</keyword>
<dbReference type="InterPro" id="IPR004477">
    <property type="entry name" value="ComEC_N"/>
</dbReference>
<dbReference type="Proteomes" id="UP000216725">
    <property type="component" value="Unassembled WGS sequence"/>
</dbReference>
<evidence type="ECO:0000256" key="7">
    <source>
        <dbReference type="SAM" id="Phobius"/>
    </source>
</evidence>
<keyword evidence="3 7" id="KW-0812">Transmembrane</keyword>
<name>A0A261F0T9_9BIFI</name>
<feature type="transmembrane region" description="Helical" evidence="7">
    <location>
        <begin position="107"/>
        <end position="130"/>
    </location>
</feature>
<evidence type="ECO:0000313" key="10">
    <source>
        <dbReference type="Proteomes" id="UP000216725"/>
    </source>
</evidence>
<reference evidence="9 10" key="1">
    <citation type="journal article" date="2017" name="BMC Genomics">
        <title>Comparative genomic and phylogenomic analyses of the Bifidobacteriaceae family.</title>
        <authorList>
            <person name="Lugli G.A."/>
            <person name="Milani C."/>
            <person name="Turroni F."/>
            <person name="Duranti S."/>
            <person name="Mancabelli L."/>
            <person name="Mangifesta M."/>
            <person name="Ferrario C."/>
            <person name="Modesto M."/>
            <person name="Mattarelli P."/>
            <person name="Jiri K."/>
            <person name="van Sinderen D."/>
            <person name="Ventura M."/>
        </authorList>
    </citation>
    <scope>NUCLEOTIDE SEQUENCE [LARGE SCALE GENOMIC DNA]</scope>
    <source>
        <strain evidence="9 10">DSM 24742</strain>
    </source>
</reference>
<feature type="transmembrane region" description="Helical" evidence="7">
    <location>
        <begin position="404"/>
        <end position="421"/>
    </location>
</feature>
<keyword evidence="4 7" id="KW-1133">Transmembrane helix</keyword>
<feature type="domain" description="ComEC/Rec2-related protein" evidence="8">
    <location>
        <begin position="297"/>
        <end position="539"/>
    </location>
</feature>
<sequence>MTHPDSTARRHRSPGSPGKAPVVPLAEQQECGAATVPEPGLYDCRMMGPAIATWLAAGLAQTAGLAAACAAVAACAVAWSVAVTVLRTSLTARCRHRGMRGAWPHPPWHTALAILAAGAVAMLSAGLMTLSATHDAVARIAADGGGSAVLDVSITAPLQASTRRGSVCMAQATVERMEAGGVREPSSARVRLLLGSDACALRPGGRYRVSGDLVQPEYGREAAWMTVRGWLPIRAPTALRSGVTRLQDAFLSVTHGLSEQGRVLVPGLTLGVMGQNSAIDALAPDGSVDAVYAAGLTDGFRNAGIMHLMAVSGGHFVLLATIVTWLMRRVRAPRGLLALALAGAYAALCLVMVPSDSITRAASGGLIAAACLCAGRRGQAMSALCWTVCIAVIVRPGLALSYGFALSVLSVAGIVMLCSRCTRSLGRVMPRCVAEPLAVTLAAQAFSLPVQVMLGSGVPLLAPVANVMVAPLVGFGTICGLAALAVSIVMPPLGFAFAWMASCATALMASCALWLGGAGSVVRWPSGWGGAFAMAGTELAVALGIAMARRAMRLWRRRRDARDGSVDAMPGTAAMIGAADAMPGTVDAMPGAGVSRAGMARENLGQWWRETRDLLFPT</sequence>
<feature type="transmembrane region" description="Helical" evidence="7">
    <location>
        <begin position="460"/>
        <end position="486"/>
    </location>
</feature>
<keyword evidence="10" id="KW-1185">Reference proteome</keyword>
<organism evidence="9 10">
    <name type="scientific">Pseudoscardovia radai</name>
    <dbReference type="NCBI Taxonomy" id="987066"/>
    <lineage>
        <taxon>Bacteria</taxon>
        <taxon>Bacillati</taxon>
        <taxon>Actinomycetota</taxon>
        <taxon>Actinomycetes</taxon>
        <taxon>Bifidobacteriales</taxon>
        <taxon>Bifidobacteriaceae</taxon>
        <taxon>Pseudoscardovia</taxon>
    </lineage>
</organism>
<protein>
    <submittedName>
        <fullName evidence="9">ComA protein</fullName>
    </submittedName>
</protein>
<evidence type="ECO:0000256" key="2">
    <source>
        <dbReference type="ARBA" id="ARBA00022475"/>
    </source>
</evidence>
<feature type="transmembrane region" description="Helical" evidence="7">
    <location>
        <begin position="305"/>
        <end position="327"/>
    </location>
</feature>
<dbReference type="PANTHER" id="PTHR30619">
    <property type="entry name" value="DNA INTERNALIZATION/COMPETENCE PROTEIN COMEC/REC2"/>
    <property type="match status" value="1"/>
</dbReference>
<comment type="subcellular location">
    <subcellularLocation>
        <location evidence="1">Cell membrane</location>
        <topology evidence="1">Multi-pass membrane protein</topology>
    </subcellularLocation>
</comment>
<dbReference type="OrthoDB" id="7177610at2"/>
<dbReference type="GO" id="GO:0005886">
    <property type="term" value="C:plasma membrane"/>
    <property type="evidence" value="ECO:0007669"/>
    <property type="project" value="UniProtKB-SubCell"/>
</dbReference>
<feature type="transmembrane region" description="Helical" evidence="7">
    <location>
        <begin position="433"/>
        <end position="454"/>
    </location>
</feature>
<evidence type="ECO:0000313" key="9">
    <source>
        <dbReference type="EMBL" id="OZG52695.1"/>
    </source>
</evidence>
<feature type="transmembrane region" description="Helical" evidence="7">
    <location>
        <begin position="527"/>
        <end position="548"/>
    </location>
</feature>
<feature type="region of interest" description="Disordered" evidence="6">
    <location>
        <begin position="1"/>
        <end position="23"/>
    </location>
</feature>
<evidence type="ECO:0000256" key="3">
    <source>
        <dbReference type="ARBA" id="ARBA00022692"/>
    </source>
</evidence>
<dbReference type="PANTHER" id="PTHR30619:SF1">
    <property type="entry name" value="RECOMBINATION PROTEIN 2"/>
    <property type="match status" value="1"/>
</dbReference>
<gene>
    <name evidence="9" type="ORF">PSRA_0427</name>
</gene>
<accession>A0A261F0T9</accession>
<evidence type="ECO:0000256" key="4">
    <source>
        <dbReference type="ARBA" id="ARBA00022989"/>
    </source>
</evidence>
<dbReference type="NCBIfam" id="TIGR00360">
    <property type="entry name" value="ComEC_N-term"/>
    <property type="match status" value="1"/>
</dbReference>
<evidence type="ECO:0000256" key="6">
    <source>
        <dbReference type="SAM" id="MobiDB-lite"/>
    </source>
</evidence>
<feature type="transmembrane region" description="Helical" evidence="7">
    <location>
        <begin position="336"/>
        <end position="353"/>
    </location>
</feature>
<comment type="caution">
    <text evidence="9">The sequence shown here is derived from an EMBL/GenBank/DDBJ whole genome shotgun (WGS) entry which is preliminary data.</text>
</comment>
<dbReference type="EMBL" id="MWWR01000003">
    <property type="protein sequence ID" value="OZG52695.1"/>
    <property type="molecule type" value="Genomic_DNA"/>
</dbReference>
<dbReference type="RefSeq" id="WP_094660211.1">
    <property type="nucleotide sequence ID" value="NZ_MWWR01000003.1"/>
</dbReference>
<keyword evidence="5 7" id="KW-0472">Membrane</keyword>
<evidence type="ECO:0000256" key="5">
    <source>
        <dbReference type="ARBA" id="ARBA00023136"/>
    </source>
</evidence>
<proteinExistence type="predicted"/>
<dbReference type="InterPro" id="IPR052159">
    <property type="entry name" value="Competence_DNA_uptake"/>
</dbReference>
<evidence type="ECO:0000259" key="8">
    <source>
        <dbReference type="Pfam" id="PF03772"/>
    </source>
</evidence>